<dbReference type="InterPro" id="IPR036861">
    <property type="entry name" value="Endochitinase-like_sf"/>
</dbReference>
<feature type="domain" description="Chitin-binding type-1" evidence="6">
    <location>
        <begin position="94"/>
        <end position="140"/>
    </location>
</feature>
<dbReference type="Gene3D" id="3.30.60.10">
    <property type="entry name" value="Endochitinase-like"/>
    <property type="match status" value="2"/>
</dbReference>
<organism evidence="7 8">
    <name type="scientific">Podospora pseudocomata</name>
    <dbReference type="NCBI Taxonomy" id="2093779"/>
    <lineage>
        <taxon>Eukaryota</taxon>
        <taxon>Fungi</taxon>
        <taxon>Dikarya</taxon>
        <taxon>Ascomycota</taxon>
        <taxon>Pezizomycotina</taxon>
        <taxon>Sordariomycetes</taxon>
        <taxon>Sordariomycetidae</taxon>
        <taxon>Sordariales</taxon>
        <taxon>Podosporaceae</taxon>
        <taxon>Podospora</taxon>
    </lineage>
</organism>
<dbReference type="Pfam" id="PF00187">
    <property type="entry name" value="Chitin_bind_1"/>
    <property type="match status" value="1"/>
</dbReference>
<feature type="chain" id="PRO_5045869145" description="Chitin-binding type-1 domain-containing protein" evidence="5">
    <location>
        <begin position="23"/>
        <end position="389"/>
    </location>
</feature>
<evidence type="ECO:0000256" key="4">
    <source>
        <dbReference type="SAM" id="MobiDB-lite"/>
    </source>
</evidence>
<accession>A0ABR0GM90</accession>
<dbReference type="SMART" id="SM00270">
    <property type="entry name" value="ChtBD1"/>
    <property type="match status" value="3"/>
</dbReference>
<feature type="domain" description="Chitin-binding type-1" evidence="6">
    <location>
        <begin position="146"/>
        <end position="193"/>
    </location>
</feature>
<evidence type="ECO:0000256" key="5">
    <source>
        <dbReference type="SAM" id="SignalP"/>
    </source>
</evidence>
<evidence type="ECO:0000313" key="7">
    <source>
        <dbReference type="EMBL" id="KAK4656870.1"/>
    </source>
</evidence>
<feature type="signal peptide" evidence="5">
    <location>
        <begin position="1"/>
        <end position="22"/>
    </location>
</feature>
<feature type="compositionally biased region" description="Low complexity" evidence="4">
    <location>
        <begin position="357"/>
        <end position="379"/>
    </location>
</feature>
<dbReference type="CDD" id="cd11618">
    <property type="entry name" value="ChtBD1_1"/>
    <property type="match status" value="2"/>
</dbReference>
<evidence type="ECO:0000259" key="6">
    <source>
        <dbReference type="PROSITE" id="PS50941"/>
    </source>
</evidence>
<evidence type="ECO:0000256" key="1">
    <source>
        <dbReference type="ARBA" id="ARBA00022669"/>
    </source>
</evidence>
<dbReference type="EMBL" id="JAFFHA010000004">
    <property type="protein sequence ID" value="KAK4656870.1"/>
    <property type="molecule type" value="Genomic_DNA"/>
</dbReference>
<feature type="compositionally biased region" description="Low complexity" evidence="4">
    <location>
        <begin position="294"/>
        <end position="310"/>
    </location>
</feature>
<dbReference type="RefSeq" id="XP_062745845.1">
    <property type="nucleotide sequence ID" value="XM_062883342.1"/>
</dbReference>
<dbReference type="PANTHER" id="PTHR47849:SF8">
    <property type="entry name" value="LECTIN"/>
    <property type="match status" value="1"/>
</dbReference>
<feature type="disulfide bond" evidence="3">
    <location>
        <begin position="166"/>
        <end position="180"/>
    </location>
</feature>
<dbReference type="PROSITE" id="PS50941">
    <property type="entry name" value="CHIT_BIND_I_2"/>
    <property type="match status" value="2"/>
</dbReference>
<evidence type="ECO:0000256" key="2">
    <source>
        <dbReference type="ARBA" id="ARBA00023157"/>
    </source>
</evidence>
<feature type="region of interest" description="Disordered" evidence="4">
    <location>
        <begin position="268"/>
        <end position="389"/>
    </location>
</feature>
<dbReference type="SUPFAM" id="SSF57016">
    <property type="entry name" value="Plant lectins/antimicrobial peptides"/>
    <property type="match status" value="2"/>
</dbReference>
<name>A0ABR0GM90_9PEZI</name>
<keyword evidence="5" id="KW-0732">Signal</keyword>
<feature type="disulfide bond" evidence="3">
    <location>
        <begin position="113"/>
        <end position="127"/>
    </location>
</feature>
<keyword evidence="2 3" id="KW-1015">Disulfide bond</keyword>
<dbReference type="Proteomes" id="UP001323405">
    <property type="component" value="Unassembled WGS sequence"/>
</dbReference>
<dbReference type="GeneID" id="87902919"/>
<protein>
    <recommendedName>
        <fullName evidence="6">Chitin-binding type-1 domain-containing protein</fullName>
    </recommendedName>
</protein>
<dbReference type="InterPro" id="IPR001002">
    <property type="entry name" value="Chitin-bd_1"/>
</dbReference>
<evidence type="ECO:0000256" key="3">
    <source>
        <dbReference type="PROSITE-ProRule" id="PRU00261"/>
    </source>
</evidence>
<proteinExistence type="predicted"/>
<evidence type="ECO:0000313" key="8">
    <source>
        <dbReference type="Proteomes" id="UP001323405"/>
    </source>
</evidence>
<comment type="caution">
    <text evidence="3">Lacks conserved residue(s) required for the propagation of feature annotation.</text>
</comment>
<sequence length="389" mass="38266">MRFSSVTTLLGITTAHLAGVLCQSPGDPPPWHNGVITEDGSCGPDMSDDWVCTPTWGACCGADGRCGFQAACGDGCQQGYGNCNVPWTGVPSPDGSCGYPNLYNCTNSGFGSCCSATNWCGDSSAHCGAGCQSLFGTCTESNVSTDGSCGPANGDKTCAGSGFGSCCSAGGWCGNTTDHCAAGCQSGFGTCDAGSGNVSTDGQCGASNGKTCAGSGFGDCCSAGGWCGETARRVPDLALETVALLPASVAAPPPTAAPVVSPALAHAPGEAALSPPTGGAAPSTARRVPDRASEPAARPAATAEAPTTTAKRVVKRHLGPVAAGAAPSPPMEDAARSTARHAQDRASGTVVPLAGIAEAQTTTAKRAARRPSVPAAVEAGRSRRTANAA</sequence>
<gene>
    <name evidence="7" type="ORF">QC762_0040030</name>
</gene>
<reference evidence="7 8" key="1">
    <citation type="journal article" date="2023" name="bioRxiv">
        <title>High-quality genome assemblies of four members of thePodospora anserinaspecies complex.</title>
        <authorList>
            <person name="Ament-Velasquez S.L."/>
            <person name="Vogan A.A."/>
            <person name="Wallerman O."/>
            <person name="Hartmann F."/>
            <person name="Gautier V."/>
            <person name="Silar P."/>
            <person name="Giraud T."/>
            <person name="Johannesson H."/>
        </authorList>
    </citation>
    <scope>NUCLEOTIDE SEQUENCE [LARGE SCALE GENOMIC DNA]</scope>
    <source>
        <strain evidence="7 8">CBS 415.72m</strain>
    </source>
</reference>
<comment type="caution">
    <text evidence="7">The sequence shown here is derived from an EMBL/GenBank/DDBJ whole genome shotgun (WGS) entry which is preliminary data.</text>
</comment>
<dbReference type="PANTHER" id="PTHR47849">
    <property type="entry name" value="CHITIN-BINDING LECTIN 1"/>
    <property type="match status" value="1"/>
</dbReference>
<keyword evidence="1 3" id="KW-0147">Chitin-binding</keyword>
<keyword evidence="8" id="KW-1185">Reference proteome</keyword>